<sequence length="463" mass="51249">MMKKYTKITAAVAGVTLMAAVLLPLTATETVAAKWFSGKEQKETAAKPEANSTEEAAVPAYKVLDNESEVQAVEEAVVMKANGETEQVTVVEPADEPVKVDMVPAEELNSLQRQVETNQKVWLLDPVLVLKNSAERYGFNDKEDTFTLLSVDRMQGNAKVLVGHGNKYYLVQLKQPGGAGSQKIWQVVSIQQVRTVVKNPPVSGGKVDIGPGVEGLDYNKVIKWQQDVDAGRDRWRLNPLEVARREGKAYGFTDQDAFSIIRQYSGTSLARHGQIDMEVKHDGRVYTMILVKPFGGGDAIWTIYKVTGPVKPVPQPETPAPGEKVLYSTNKYTSWKWYDDRYLQDMTFKAVVTAADIKENDVLADKLKTVDYRNKLVLAAYLGTAGGGYDIGIEKVVLSGNQLTVRVHTKSPRPGDMTTKNITFPADYVVLDRQIADIWGGLTISFVDQNGKVLQKMKITIRH</sequence>
<proteinExistence type="predicted"/>
<keyword evidence="3" id="KW-0645">Protease</keyword>
<accession>A0A4R1PS70</accession>
<evidence type="ECO:0000256" key="1">
    <source>
        <dbReference type="SAM" id="SignalP"/>
    </source>
</evidence>
<name>A0A4R1PS70_9FIRM</name>
<gene>
    <name evidence="3" type="ORF">EV210_11595</name>
</gene>
<comment type="caution">
    <text evidence="3">The sequence shown here is derived from an EMBL/GenBank/DDBJ whole genome shotgun (WGS) entry which is preliminary data.</text>
</comment>
<dbReference type="Proteomes" id="UP000295063">
    <property type="component" value="Unassembled WGS sequence"/>
</dbReference>
<evidence type="ECO:0000313" key="3">
    <source>
        <dbReference type="EMBL" id="TCL34509.1"/>
    </source>
</evidence>
<dbReference type="GO" id="GO:0006508">
    <property type="term" value="P:proteolysis"/>
    <property type="evidence" value="ECO:0007669"/>
    <property type="project" value="UniProtKB-KW"/>
</dbReference>
<feature type="domain" description="PrcB C-terminal" evidence="2">
    <location>
        <begin position="386"/>
        <end position="431"/>
    </location>
</feature>
<organism evidence="3 4">
    <name type="scientific">Anaerospora hongkongensis</name>
    <dbReference type="NCBI Taxonomy" id="244830"/>
    <lineage>
        <taxon>Bacteria</taxon>
        <taxon>Bacillati</taxon>
        <taxon>Bacillota</taxon>
        <taxon>Negativicutes</taxon>
        <taxon>Selenomonadales</taxon>
        <taxon>Sporomusaceae</taxon>
        <taxon>Anaerospora</taxon>
    </lineage>
</organism>
<keyword evidence="3" id="KW-0378">Hydrolase</keyword>
<reference evidence="3 4" key="1">
    <citation type="submission" date="2019-03" db="EMBL/GenBank/DDBJ databases">
        <title>Genomic Encyclopedia of Type Strains, Phase IV (KMG-IV): sequencing the most valuable type-strain genomes for metagenomic binning, comparative biology and taxonomic classification.</title>
        <authorList>
            <person name="Goeker M."/>
        </authorList>
    </citation>
    <scope>NUCLEOTIDE SEQUENCE [LARGE SCALE GENOMIC DNA]</scope>
    <source>
        <strain evidence="3 4">DSM 15969</strain>
    </source>
</reference>
<dbReference type="Pfam" id="PF14343">
    <property type="entry name" value="PrcB_C"/>
    <property type="match status" value="1"/>
</dbReference>
<feature type="chain" id="PRO_5039209441" evidence="1">
    <location>
        <begin position="28"/>
        <end position="463"/>
    </location>
</feature>
<keyword evidence="1" id="KW-0732">Signal</keyword>
<dbReference type="EMBL" id="SLUI01000015">
    <property type="protein sequence ID" value="TCL34509.1"/>
    <property type="molecule type" value="Genomic_DNA"/>
</dbReference>
<feature type="signal peptide" evidence="1">
    <location>
        <begin position="1"/>
        <end position="27"/>
    </location>
</feature>
<dbReference type="AlphaFoldDB" id="A0A4R1PS70"/>
<dbReference type="RefSeq" id="WP_165898970.1">
    <property type="nucleotide sequence ID" value="NZ_DAMAKO010000003.1"/>
</dbReference>
<evidence type="ECO:0000259" key="2">
    <source>
        <dbReference type="Pfam" id="PF14343"/>
    </source>
</evidence>
<evidence type="ECO:0000313" key="4">
    <source>
        <dbReference type="Proteomes" id="UP000295063"/>
    </source>
</evidence>
<dbReference type="InterPro" id="IPR025748">
    <property type="entry name" value="PrcB_C_dom"/>
</dbReference>
<dbReference type="GO" id="GO:0008233">
    <property type="term" value="F:peptidase activity"/>
    <property type="evidence" value="ECO:0007669"/>
    <property type="project" value="UniProtKB-KW"/>
</dbReference>
<protein>
    <submittedName>
        <fullName evidence="3">Protease stability complex PrcB-like protein</fullName>
    </submittedName>
</protein>
<keyword evidence="4" id="KW-1185">Reference proteome</keyword>